<evidence type="ECO:0000313" key="1">
    <source>
        <dbReference type="EMBL" id="QHT00350.1"/>
    </source>
</evidence>
<name>A0A6C0C964_9ZZZZ</name>
<dbReference type="EMBL" id="MN739354">
    <property type="protein sequence ID" value="QHT00350.1"/>
    <property type="molecule type" value="Genomic_DNA"/>
</dbReference>
<reference evidence="1" key="1">
    <citation type="journal article" date="2020" name="Nature">
        <title>Giant virus diversity and host interactions through global metagenomics.</title>
        <authorList>
            <person name="Schulz F."/>
            <person name="Roux S."/>
            <person name="Paez-Espino D."/>
            <person name="Jungbluth S."/>
            <person name="Walsh D.A."/>
            <person name="Denef V.J."/>
            <person name="McMahon K.D."/>
            <person name="Konstantinidis K.T."/>
            <person name="Eloe-Fadrosh E.A."/>
            <person name="Kyrpides N.C."/>
            <person name="Woyke T."/>
        </authorList>
    </citation>
    <scope>NUCLEOTIDE SEQUENCE</scope>
    <source>
        <strain evidence="1">GVMAG-M-3300020192-26</strain>
    </source>
</reference>
<sequence length="64" mass="7754">MLLTRELPRNLNASIFDYSMLLTRFVSPRDLNVRIFIYPILLARIVSFRDLNVQCRWHELYNII</sequence>
<organism evidence="1">
    <name type="scientific">viral metagenome</name>
    <dbReference type="NCBI Taxonomy" id="1070528"/>
    <lineage>
        <taxon>unclassified sequences</taxon>
        <taxon>metagenomes</taxon>
        <taxon>organismal metagenomes</taxon>
    </lineage>
</organism>
<dbReference type="AlphaFoldDB" id="A0A6C0C964"/>
<protein>
    <submittedName>
        <fullName evidence="1">Uncharacterized protein</fullName>
    </submittedName>
</protein>
<proteinExistence type="predicted"/>
<accession>A0A6C0C964</accession>